<evidence type="ECO:0000313" key="1">
    <source>
        <dbReference type="EMBL" id="CAF4612374.1"/>
    </source>
</evidence>
<proteinExistence type="predicted"/>
<dbReference type="EMBL" id="CAJOBG010075638">
    <property type="protein sequence ID" value="CAF4612374.1"/>
    <property type="molecule type" value="Genomic_DNA"/>
</dbReference>
<accession>A0A821CW58</accession>
<dbReference type="Proteomes" id="UP000663866">
    <property type="component" value="Unassembled WGS sequence"/>
</dbReference>
<gene>
    <name evidence="1" type="ORF">OVN521_LOCUS45593</name>
</gene>
<dbReference type="AlphaFoldDB" id="A0A821CW58"/>
<reference evidence="1" key="1">
    <citation type="submission" date="2021-02" db="EMBL/GenBank/DDBJ databases">
        <authorList>
            <person name="Nowell W R."/>
        </authorList>
    </citation>
    <scope>NUCLEOTIDE SEQUENCE</scope>
</reference>
<feature type="non-terminal residue" evidence="1">
    <location>
        <position position="30"/>
    </location>
</feature>
<protein>
    <submittedName>
        <fullName evidence="1">Uncharacterized protein</fullName>
    </submittedName>
</protein>
<evidence type="ECO:0000313" key="2">
    <source>
        <dbReference type="Proteomes" id="UP000663866"/>
    </source>
</evidence>
<comment type="caution">
    <text evidence="1">The sequence shown here is derived from an EMBL/GenBank/DDBJ whole genome shotgun (WGS) entry which is preliminary data.</text>
</comment>
<name>A0A821CW58_9BILA</name>
<sequence length="30" mass="3445">MARKKQLPSPMIFIVQKFKALSCSDSEFDV</sequence>
<organism evidence="1 2">
    <name type="scientific">Rotaria magnacalcarata</name>
    <dbReference type="NCBI Taxonomy" id="392030"/>
    <lineage>
        <taxon>Eukaryota</taxon>
        <taxon>Metazoa</taxon>
        <taxon>Spiralia</taxon>
        <taxon>Gnathifera</taxon>
        <taxon>Rotifera</taxon>
        <taxon>Eurotatoria</taxon>
        <taxon>Bdelloidea</taxon>
        <taxon>Philodinida</taxon>
        <taxon>Philodinidae</taxon>
        <taxon>Rotaria</taxon>
    </lineage>
</organism>
<keyword evidence="2" id="KW-1185">Reference proteome</keyword>